<dbReference type="EMBL" id="OU503038">
    <property type="protein sequence ID" value="CAI9757895.1"/>
    <property type="molecule type" value="Genomic_DNA"/>
</dbReference>
<feature type="domain" description="Sialate O-acetylesterase" evidence="2">
    <location>
        <begin position="13"/>
        <end position="129"/>
    </location>
</feature>
<protein>
    <recommendedName>
        <fullName evidence="2">Sialate O-acetylesterase domain-containing protein</fullName>
    </recommendedName>
</protein>
<reference evidence="3" key="1">
    <citation type="submission" date="2023-05" db="EMBL/GenBank/DDBJ databases">
        <authorList>
            <person name="Huff M."/>
        </authorList>
    </citation>
    <scope>NUCLEOTIDE SEQUENCE</scope>
</reference>
<evidence type="ECO:0000313" key="3">
    <source>
        <dbReference type="EMBL" id="CAI9757895.1"/>
    </source>
</evidence>
<keyword evidence="1" id="KW-0378">Hydrolase</keyword>
<dbReference type="Proteomes" id="UP000834106">
    <property type="component" value="Chromosome 3"/>
</dbReference>
<dbReference type="InterPro" id="IPR036514">
    <property type="entry name" value="SGNH_hydro_sf"/>
</dbReference>
<accession>A0AAD1YVN3</accession>
<gene>
    <name evidence="3" type="ORF">FPE_LOCUS5325</name>
</gene>
<evidence type="ECO:0000313" key="4">
    <source>
        <dbReference type="Proteomes" id="UP000834106"/>
    </source>
</evidence>
<sequence>MDSVHGLPLSKGAKTALQDRGQIRALLQYQDESDTVNTSDVELYKTRLEAFFIDICTSLASQTHPIVLVASTSTLGPYLETVRKAQLGLNLPNVLCVDAKGLHVKFNDRGLLSTLSQVYVGKMLADAFLHIAPLLPPQIRANYMKNSSNPILYSSASD</sequence>
<dbReference type="AlphaFoldDB" id="A0AAD1YVN3"/>
<dbReference type="SUPFAM" id="SSF52266">
    <property type="entry name" value="SGNH hydrolase"/>
    <property type="match status" value="1"/>
</dbReference>
<dbReference type="InterPro" id="IPR052940">
    <property type="entry name" value="Carb_Esterase_6"/>
</dbReference>
<evidence type="ECO:0000256" key="1">
    <source>
        <dbReference type="ARBA" id="ARBA00022801"/>
    </source>
</evidence>
<dbReference type="PANTHER" id="PTHR31988:SF15">
    <property type="entry name" value="ESTERASE, PUTATIVE (DUF303)-RELATED"/>
    <property type="match status" value="1"/>
</dbReference>
<dbReference type="Gene3D" id="3.40.50.1110">
    <property type="entry name" value="SGNH hydrolase"/>
    <property type="match status" value="1"/>
</dbReference>
<organism evidence="3 4">
    <name type="scientific">Fraxinus pennsylvanica</name>
    <dbReference type="NCBI Taxonomy" id="56036"/>
    <lineage>
        <taxon>Eukaryota</taxon>
        <taxon>Viridiplantae</taxon>
        <taxon>Streptophyta</taxon>
        <taxon>Embryophyta</taxon>
        <taxon>Tracheophyta</taxon>
        <taxon>Spermatophyta</taxon>
        <taxon>Magnoliopsida</taxon>
        <taxon>eudicotyledons</taxon>
        <taxon>Gunneridae</taxon>
        <taxon>Pentapetalae</taxon>
        <taxon>asterids</taxon>
        <taxon>lamiids</taxon>
        <taxon>Lamiales</taxon>
        <taxon>Oleaceae</taxon>
        <taxon>Oleeae</taxon>
        <taxon>Fraxinus</taxon>
    </lineage>
</organism>
<proteinExistence type="predicted"/>
<dbReference type="GO" id="GO:0016787">
    <property type="term" value="F:hydrolase activity"/>
    <property type="evidence" value="ECO:0007669"/>
    <property type="project" value="UniProtKB-KW"/>
</dbReference>
<name>A0AAD1YVN3_9LAMI</name>
<dbReference type="Pfam" id="PF03629">
    <property type="entry name" value="SASA"/>
    <property type="match status" value="1"/>
</dbReference>
<evidence type="ECO:0000259" key="2">
    <source>
        <dbReference type="Pfam" id="PF03629"/>
    </source>
</evidence>
<keyword evidence="4" id="KW-1185">Reference proteome</keyword>
<dbReference type="PANTHER" id="PTHR31988">
    <property type="entry name" value="ESTERASE, PUTATIVE (DUF303)-RELATED"/>
    <property type="match status" value="1"/>
</dbReference>
<dbReference type="InterPro" id="IPR005181">
    <property type="entry name" value="SASA"/>
</dbReference>